<proteinExistence type="predicted"/>
<protein>
    <submittedName>
        <fullName evidence="3">Uncharacterized protein</fullName>
    </submittedName>
</protein>
<organism evidence="3 4">
    <name type="scientific">Bugula neritina</name>
    <name type="common">Brown bryozoan</name>
    <name type="synonym">Sertularia neritina</name>
    <dbReference type="NCBI Taxonomy" id="10212"/>
    <lineage>
        <taxon>Eukaryota</taxon>
        <taxon>Metazoa</taxon>
        <taxon>Spiralia</taxon>
        <taxon>Lophotrochozoa</taxon>
        <taxon>Bryozoa</taxon>
        <taxon>Gymnolaemata</taxon>
        <taxon>Cheilostomatida</taxon>
        <taxon>Flustrina</taxon>
        <taxon>Buguloidea</taxon>
        <taxon>Bugulidae</taxon>
        <taxon>Bugula</taxon>
    </lineage>
</organism>
<feature type="compositionally biased region" description="Basic and acidic residues" evidence="2">
    <location>
        <begin position="487"/>
        <end position="498"/>
    </location>
</feature>
<dbReference type="OrthoDB" id="10070555at2759"/>
<dbReference type="EMBL" id="VXIV02001533">
    <property type="protein sequence ID" value="KAF6032159.1"/>
    <property type="molecule type" value="Genomic_DNA"/>
</dbReference>
<dbReference type="Proteomes" id="UP000593567">
    <property type="component" value="Unassembled WGS sequence"/>
</dbReference>
<name>A0A7J7K0K7_BUGNE</name>
<feature type="compositionally biased region" description="Polar residues" evidence="2">
    <location>
        <begin position="499"/>
        <end position="511"/>
    </location>
</feature>
<sequence length="637" mass="75257">MNVSLYMNYEVVCATKQEIDLTTSNMVITDVPFDARERAKKSRYALIRRPESGIPGVPVDEDEEEVEARRSKEYAAFLKEQERKCGTDGFLDSKKFTHTYEVAEKQTKRAGTPRPSSQSEIIKPIDTVSIIIKSEQDKKDYDKRIKVIEDHMWQHKQDERELKRAEGDVLKKRYAVRHTLRDYENTIRKQRLAVDQTFNKEMEKFTKLEQAHLHQKVDTIKERASQNEESLAYKKDQGRKAVLQTTDLARKYKTTLDELELKQVEHNRLVSEYETKLKSKEQEQFQLKKKLAEFAISLNMEASKGREFKAKSHDELHKEVASRIRHDLEAKHSLNKQLSKGDVNAKTSITDKRRLSADLTLQRAHLGLKNREERRQLQDTRNELNETSHQQRKLNEAATQAELDLKTKQIENKLQMHEARKTQLMHHALTSRKEKTEAQEKAFAEKFQKRFADMAKREHEDHLKHFQKMVTKGEEEENRLYNKVREAEYSRQKQEQSVKRLQTKYQQTKTRNSQEMKKRLTEIIKVEKEFEQKIVREQALLDKLHAEREESYEKLQKHREMLKKDQHNLERHDKEHHRLQKIAARANAATTTSDIYALKAVSINSFSCTSDSTSQFFTLKKKVILIYLIFCFNIPSY</sequence>
<feature type="region of interest" description="Disordered" evidence="2">
    <location>
        <begin position="487"/>
        <end position="513"/>
    </location>
</feature>
<keyword evidence="4" id="KW-1185">Reference proteome</keyword>
<dbReference type="AlphaFoldDB" id="A0A7J7K0K7"/>
<keyword evidence="1" id="KW-0175">Coiled coil</keyword>
<feature type="coiled-coil region" evidence="1">
    <location>
        <begin position="370"/>
        <end position="397"/>
    </location>
</feature>
<evidence type="ECO:0000256" key="1">
    <source>
        <dbReference type="SAM" id="Coils"/>
    </source>
</evidence>
<accession>A0A7J7K0K7</accession>
<feature type="coiled-coil region" evidence="1">
    <location>
        <begin position="256"/>
        <end position="290"/>
    </location>
</feature>
<evidence type="ECO:0000256" key="2">
    <source>
        <dbReference type="SAM" id="MobiDB-lite"/>
    </source>
</evidence>
<comment type="caution">
    <text evidence="3">The sequence shown here is derived from an EMBL/GenBank/DDBJ whole genome shotgun (WGS) entry which is preliminary data.</text>
</comment>
<reference evidence="3" key="1">
    <citation type="submission" date="2020-06" db="EMBL/GenBank/DDBJ databases">
        <title>Draft genome of Bugula neritina, a colonial animal packing powerful symbionts and potential medicines.</title>
        <authorList>
            <person name="Rayko M."/>
        </authorList>
    </citation>
    <scope>NUCLEOTIDE SEQUENCE [LARGE SCALE GENOMIC DNA]</scope>
    <source>
        <strain evidence="3">Kwan_BN1</strain>
    </source>
</reference>
<evidence type="ECO:0000313" key="4">
    <source>
        <dbReference type="Proteomes" id="UP000593567"/>
    </source>
</evidence>
<evidence type="ECO:0000313" key="3">
    <source>
        <dbReference type="EMBL" id="KAF6032159.1"/>
    </source>
</evidence>
<gene>
    <name evidence="3" type="ORF">EB796_009554</name>
</gene>